<evidence type="ECO:0000313" key="4">
    <source>
        <dbReference type="Proteomes" id="UP000295662"/>
    </source>
</evidence>
<gene>
    <name evidence="3" type="ORF">EI77_01591</name>
</gene>
<dbReference type="RefSeq" id="WP_133794376.1">
    <property type="nucleotide sequence ID" value="NZ_SOCA01000002.1"/>
</dbReference>
<evidence type="ECO:0000256" key="1">
    <source>
        <dbReference type="SAM" id="Phobius"/>
    </source>
</evidence>
<keyword evidence="1" id="KW-0472">Membrane</keyword>
<dbReference type="Pfam" id="PF09835">
    <property type="entry name" value="DUF2062"/>
    <property type="match status" value="1"/>
</dbReference>
<proteinExistence type="predicted"/>
<reference evidence="3 4" key="1">
    <citation type="submission" date="2019-03" db="EMBL/GenBank/DDBJ databases">
        <title>Genomic Encyclopedia of Archaeal and Bacterial Type Strains, Phase II (KMG-II): from individual species to whole genera.</title>
        <authorList>
            <person name="Goeker M."/>
        </authorList>
    </citation>
    <scope>NUCLEOTIDE SEQUENCE [LARGE SCALE GENOMIC DNA]</scope>
    <source>
        <strain evidence="3 4">ATCC 25309</strain>
    </source>
</reference>
<comment type="caution">
    <text evidence="3">The sequence shown here is derived from an EMBL/GenBank/DDBJ whole genome shotgun (WGS) entry which is preliminary data.</text>
</comment>
<accession>A0A4V6Q5G3</accession>
<dbReference type="InterPro" id="IPR018639">
    <property type="entry name" value="DUF2062"/>
</dbReference>
<feature type="transmembrane region" description="Helical" evidence="1">
    <location>
        <begin position="124"/>
        <end position="144"/>
    </location>
</feature>
<dbReference type="PANTHER" id="PTHR35102">
    <property type="entry name" value="E3 UBIQUITIN-PROTEIN LIGASE"/>
    <property type="match status" value="1"/>
</dbReference>
<evidence type="ECO:0000313" key="3">
    <source>
        <dbReference type="EMBL" id="TDU73123.1"/>
    </source>
</evidence>
<feature type="transmembrane region" description="Helical" evidence="1">
    <location>
        <begin position="33"/>
        <end position="60"/>
    </location>
</feature>
<dbReference type="Proteomes" id="UP000295662">
    <property type="component" value="Unassembled WGS sequence"/>
</dbReference>
<keyword evidence="1" id="KW-1133">Transmembrane helix</keyword>
<feature type="domain" description="DUF2062" evidence="2">
    <location>
        <begin position="19"/>
        <end position="156"/>
    </location>
</feature>
<dbReference type="EMBL" id="SOCA01000002">
    <property type="protein sequence ID" value="TDU73123.1"/>
    <property type="molecule type" value="Genomic_DNA"/>
</dbReference>
<evidence type="ECO:0000259" key="2">
    <source>
        <dbReference type="Pfam" id="PF09835"/>
    </source>
</evidence>
<dbReference type="OrthoDB" id="338645at2"/>
<keyword evidence="4" id="KW-1185">Reference proteome</keyword>
<sequence length="164" mass="18334">MTPKKTGPWRRWVVNPIMQQLTQGTTPAKISQAIAYGITLGIFPIIGSNTLLTLLAGVPLKLNQPILQAFKTLAYPLQWALILGFYRAGEWLFNAPHVSIHIPSMIERFFAEPIPFFKDYGMTALYGIAVWCLVAPVLMAVIYFSSKPLIEHLATRNPLRPSTP</sequence>
<keyword evidence="1" id="KW-0812">Transmembrane</keyword>
<organism evidence="3 4">
    <name type="scientific">Prosthecobacter fusiformis</name>
    <dbReference type="NCBI Taxonomy" id="48464"/>
    <lineage>
        <taxon>Bacteria</taxon>
        <taxon>Pseudomonadati</taxon>
        <taxon>Verrucomicrobiota</taxon>
        <taxon>Verrucomicrobiia</taxon>
        <taxon>Verrucomicrobiales</taxon>
        <taxon>Verrucomicrobiaceae</taxon>
        <taxon>Prosthecobacter</taxon>
    </lineage>
</organism>
<dbReference type="PANTHER" id="PTHR35102:SF1">
    <property type="entry name" value="E3 UBIQUITIN-PROTEIN LIGASE"/>
    <property type="match status" value="1"/>
</dbReference>
<name>A0A4V6Q5G3_9BACT</name>
<dbReference type="AlphaFoldDB" id="A0A4V6Q5G3"/>
<protein>
    <recommendedName>
        <fullName evidence="2">DUF2062 domain-containing protein</fullName>
    </recommendedName>
</protein>